<evidence type="ECO:0000313" key="3">
    <source>
        <dbReference type="Proteomes" id="UP000001292"/>
    </source>
</evidence>
<evidence type="ECO:0000313" key="2">
    <source>
        <dbReference type="EMBL" id="EDW41293.1"/>
    </source>
</evidence>
<evidence type="ECO:0000256" key="1">
    <source>
        <dbReference type="SAM" id="SignalP"/>
    </source>
</evidence>
<keyword evidence="3" id="KW-1185">Reference proteome</keyword>
<feature type="signal peptide" evidence="1">
    <location>
        <begin position="1"/>
        <end position="23"/>
    </location>
</feature>
<dbReference type="HOGENOM" id="CLU_2123634_0_0_1"/>
<sequence>MLRSTVLSVHRILIAVFIRSASADSRRYGDTKTKTDATAIVSSGQLTTDYRLSIRPPIRSDGRMIGRTADGQTNGRTDWTDGQAAASTALSTPPVANAVYIGFPAWCKNAFNGF</sequence>
<dbReference type="AlphaFoldDB" id="B4HG47"/>
<dbReference type="Proteomes" id="UP000001292">
    <property type="component" value="Unassembled WGS sequence"/>
</dbReference>
<proteinExistence type="predicted"/>
<name>B4HG47_DROSE</name>
<feature type="chain" id="PRO_5002808517" evidence="1">
    <location>
        <begin position="24"/>
        <end position="114"/>
    </location>
</feature>
<accession>B4HG47</accession>
<protein>
    <submittedName>
        <fullName evidence="2">GM25361</fullName>
    </submittedName>
</protein>
<dbReference type="EMBL" id="CH480815">
    <property type="protein sequence ID" value="EDW41293.1"/>
    <property type="molecule type" value="Genomic_DNA"/>
</dbReference>
<keyword evidence="1" id="KW-0732">Signal</keyword>
<gene>
    <name evidence="2" type="primary">Dsec\GM25361</name>
    <name evidence="2" type="ORF">Dsec_GM25361</name>
</gene>
<organism evidence="3">
    <name type="scientific">Drosophila sechellia</name>
    <name type="common">Fruit fly</name>
    <dbReference type="NCBI Taxonomy" id="7238"/>
    <lineage>
        <taxon>Eukaryota</taxon>
        <taxon>Metazoa</taxon>
        <taxon>Ecdysozoa</taxon>
        <taxon>Arthropoda</taxon>
        <taxon>Hexapoda</taxon>
        <taxon>Insecta</taxon>
        <taxon>Pterygota</taxon>
        <taxon>Neoptera</taxon>
        <taxon>Endopterygota</taxon>
        <taxon>Diptera</taxon>
        <taxon>Brachycera</taxon>
        <taxon>Muscomorpha</taxon>
        <taxon>Ephydroidea</taxon>
        <taxon>Drosophilidae</taxon>
        <taxon>Drosophila</taxon>
        <taxon>Sophophora</taxon>
    </lineage>
</organism>
<reference evidence="2 3" key="1">
    <citation type="journal article" date="2007" name="Nature">
        <title>Evolution of genes and genomes on the Drosophila phylogeny.</title>
        <authorList>
            <consortium name="Drosophila 12 Genomes Consortium"/>
            <person name="Clark A.G."/>
            <person name="Eisen M.B."/>
            <person name="Smith D.R."/>
            <person name="Bergman C.M."/>
            <person name="Oliver B."/>
            <person name="Markow T.A."/>
            <person name="Kaufman T.C."/>
            <person name="Kellis M."/>
            <person name="Gelbart W."/>
            <person name="Iyer V.N."/>
            <person name="Pollard D.A."/>
            <person name="Sackton T.B."/>
            <person name="Larracuente A.M."/>
            <person name="Singh N.D."/>
            <person name="Abad J.P."/>
            <person name="Abt D.N."/>
            <person name="Adryan B."/>
            <person name="Aguade M."/>
            <person name="Akashi H."/>
            <person name="Anderson W.W."/>
            <person name="Aquadro C.F."/>
            <person name="Ardell D.H."/>
            <person name="Arguello R."/>
            <person name="Artieri C.G."/>
            <person name="Barbash D.A."/>
            <person name="Barker D."/>
            <person name="Barsanti P."/>
            <person name="Batterham P."/>
            <person name="Batzoglou S."/>
            <person name="Begun D."/>
            <person name="Bhutkar A."/>
            <person name="Blanco E."/>
            <person name="Bosak S.A."/>
            <person name="Bradley R.K."/>
            <person name="Brand A.D."/>
            <person name="Brent M.R."/>
            <person name="Brooks A.N."/>
            <person name="Brown R.H."/>
            <person name="Butlin R.K."/>
            <person name="Caggese C."/>
            <person name="Calvi B.R."/>
            <person name="Bernardo de Carvalho A."/>
            <person name="Caspi A."/>
            <person name="Castrezana S."/>
            <person name="Celniker S.E."/>
            <person name="Chang J.L."/>
            <person name="Chapple C."/>
            <person name="Chatterji S."/>
            <person name="Chinwalla A."/>
            <person name="Civetta A."/>
            <person name="Clifton S.W."/>
            <person name="Comeron J.M."/>
            <person name="Costello J.C."/>
            <person name="Coyne J.A."/>
            <person name="Daub J."/>
            <person name="David R.G."/>
            <person name="Delcher A.L."/>
            <person name="Delehaunty K."/>
            <person name="Do C.B."/>
            <person name="Ebling H."/>
            <person name="Edwards K."/>
            <person name="Eickbush T."/>
            <person name="Evans J.D."/>
            <person name="Filipski A."/>
            <person name="Findeiss S."/>
            <person name="Freyhult E."/>
            <person name="Fulton L."/>
            <person name="Fulton R."/>
            <person name="Garcia A.C."/>
            <person name="Gardiner A."/>
            <person name="Garfield D.A."/>
            <person name="Garvin B.E."/>
            <person name="Gibson G."/>
            <person name="Gilbert D."/>
            <person name="Gnerre S."/>
            <person name="Godfrey J."/>
            <person name="Good R."/>
            <person name="Gotea V."/>
            <person name="Gravely B."/>
            <person name="Greenberg A.J."/>
            <person name="Griffiths-Jones S."/>
            <person name="Gross S."/>
            <person name="Guigo R."/>
            <person name="Gustafson E.A."/>
            <person name="Haerty W."/>
            <person name="Hahn M.W."/>
            <person name="Halligan D.L."/>
            <person name="Halpern A.L."/>
            <person name="Halter G.M."/>
            <person name="Han M.V."/>
            <person name="Heger A."/>
            <person name="Hillier L."/>
            <person name="Hinrichs A.S."/>
            <person name="Holmes I."/>
            <person name="Hoskins R.A."/>
            <person name="Hubisz M.J."/>
            <person name="Hultmark D."/>
            <person name="Huntley M.A."/>
            <person name="Jaffe D.B."/>
            <person name="Jagadeeshan S."/>
            <person name="Jeck W.R."/>
            <person name="Johnson J."/>
            <person name="Jones C.D."/>
            <person name="Jordan W.C."/>
            <person name="Karpen G.H."/>
            <person name="Kataoka E."/>
            <person name="Keightley P.D."/>
            <person name="Kheradpour P."/>
            <person name="Kirkness E.F."/>
            <person name="Koerich L.B."/>
            <person name="Kristiansen K."/>
            <person name="Kudrna D."/>
            <person name="Kulathinal R.J."/>
            <person name="Kumar S."/>
            <person name="Kwok R."/>
            <person name="Lander E."/>
            <person name="Langley C.H."/>
            <person name="Lapoint R."/>
            <person name="Lazzaro B.P."/>
            <person name="Lee S.J."/>
            <person name="Levesque L."/>
            <person name="Li R."/>
            <person name="Lin C.F."/>
            <person name="Lin M.F."/>
            <person name="Lindblad-Toh K."/>
            <person name="Llopart A."/>
            <person name="Long M."/>
            <person name="Low L."/>
            <person name="Lozovsky E."/>
            <person name="Lu J."/>
            <person name="Luo M."/>
            <person name="Machado C.A."/>
            <person name="Makalowski W."/>
            <person name="Marzo M."/>
            <person name="Matsuda M."/>
            <person name="Matzkin L."/>
            <person name="McAllister B."/>
            <person name="McBride C.S."/>
            <person name="McKernan B."/>
            <person name="McKernan K."/>
            <person name="Mendez-Lago M."/>
            <person name="Minx P."/>
            <person name="Mollenhauer M.U."/>
            <person name="Montooth K."/>
            <person name="Mount S.M."/>
            <person name="Mu X."/>
            <person name="Myers E."/>
            <person name="Negre B."/>
            <person name="Newfeld S."/>
            <person name="Nielsen R."/>
            <person name="Noor M.A."/>
            <person name="O'Grady P."/>
            <person name="Pachter L."/>
            <person name="Papaceit M."/>
            <person name="Parisi M.J."/>
            <person name="Parisi M."/>
            <person name="Parts L."/>
            <person name="Pedersen J.S."/>
            <person name="Pesole G."/>
            <person name="Phillippy A.M."/>
            <person name="Ponting C.P."/>
            <person name="Pop M."/>
            <person name="Porcelli D."/>
            <person name="Powell J.R."/>
            <person name="Prohaska S."/>
            <person name="Pruitt K."/>
            <person name="Puig M."/>
            <person name="Quesneville H."/>
            <person name="Ram K.R."/>
            <person name="Rand D."/>
            <person name="Rasmussen M.D."/>
            <person name="Reed L.K."/>
            <person name="Reenan R."/>
            <person name="Reily A."/>
            <person name="Remington K.A."/>
            <person name="Rieger T.T."/>
            <person name="Ritchie M.G."/>
            <person name="Robin C."/>
            <person name="Rogers Y.H."/>
            <person name="Rohde C."/>
            <person name="Rozas J."/>
            <person name="Rubenfield M.J."/>
            <person name="Ruiz A."/>
            <person name="Russo S."/>
            <person name="Salzberg S.L."/>
            <person name="Sanchez-Gracia A."/>
            <person name="Saranga D.J."/>
            <person name="Sato H."/>
            <person name="Schaeffer S.W."/>
            <person name="Schatz M.C."/>
            <person name="Schlenke T."/>
            <person name="Schwartz R."/>
            <person name="Segarra C."/>
            <person name="Singh R.S."/>
            <person name="Sirot L."/>
            <person name="Sirota M."/>
            <person name="Sisneros N.B."/>
            <person name="Smith C.D."/>
            <person name="Smith T.F."/>
            <person name="Spieth J."/>
            <person name="Stage D.E."/>
            <person name="Stark A."/>
            <person name="Stephan W."/>
            <person name="Strausberg R.L."/>
            <person name="Strempel S."/>
            <person name="Sturgill D."/>
            <person name="Sutton G."/>
            <person name="Sutton G.G."/>
            <person name="Tao W."/>
            <person name="Teichmann S."/>
            <person name="Tobari Y.N."/>
            <person name="Tomimura Y."/>
            <person name="Tsolas J.M."/>
            <person name="Valente V.L."/>
            <person name="Venter E."/>
            <person name="Venter J.C."/>
            <person name="Vicario S."/>
            <person name="Vieira F.G."/>
            <person name="Vilella A.J."/>
            <person name="Villasante A."/>
            <person name="Walenz B."/>
            <person name="Wang J."/>
            <person name="Wasserman M."/>
            <person name="Watts T."/>
            <person name="Wilson D."/>
            <person name="Wilson R.K."/>
            <person name="Wing R.A."/>
            <person name="Wolfner M.F."/>
            <person name="Wong A."/>
            <person name="Wong G.K."/>
            <person name="Wu C.I."/>
            <person name="Wu G."/>
            <person name="Yamamoto D."/>
            <person name="Yang H.P."/>
            <person name="Yang S.P."/>
            <person name="Yorke J.A."/>
            <person name="Yoshida K."/>
            <person name="Zdobnov E."/>
            <person name="Zhang P."/>
            <person name="Zhang Y."/>
            <person name="Zimin A.V."/>
            <person name="Baldwin J."/>
            <person name="Abdouelleil A."/>
            <person name="Abdulkadir J."/>
            <person name="Abebe A."/>
            <person name="Abera B."/>
            <person name="Abreu J."/>
            <person name="Acer S.C."/>
            <person name="Aftuck L."/>
            <person name="Alexander A."/>
            <person name="An P."/>
            <person name="Anderson E."/>
            <person name="Anderson S."/>
            <person name="Arachi H."/>
            <person name="Azer M."/>
            <person name="Bachantsang P."/>
            <person name="Barry A."/>
            <person name="Bayul T."/>
            <person name="Berlin A."/>
            <person name="Bessette D."/>
            <person name="Bloom T."/>
            <person name="Blye J."/>
            <person name="Boguslavskiy L."/>
            <person name="Bonnet C."/>
            <person name="Boukhgalter B."/>
            <person name="Bourzgui I."/>
            <person name="Brown A."/>
            <person name="Cahill P."/>
            <person name="Channer S."/>
            <person name="Cheshatsang Y."/>
            <person name="Chuda L."/>
            <person name="Citroen M."/>
            <person name="Collymore A."/>
            <person name="Cooke P."/>
            <person name="Costello M."/>
            <person name="D'Aco K."/>
            <person name="Daza R."/>
            <person name="De Haan G."/>
            <person name="DeGray S."/>
            <person name="DeMaso C."/>
            <person name="Dhargay N."/>
            <person name="Dooley K."/>
            <person name="Dooley E."/>
            <person name="Doricent M."/>
            <person name="Dorje P."/>
            <person name="Dorjee K."/>
            <person name="Dupes A."/>
            <person name="Elong R."/>
            <person name="Falk J."/>
            <person name="Farina A."/>
            <person name="Faro S."/>
            <person name="Ferguson D."/>
            <person name="Fisher S."/>
            <person name="Foley C.D."/>
            <person name="Franke A."/>
            <person name="Friedrich D."/>
            <person name="Gadbois L."/>
            <person name="Gearin G."/>
            <person name="Gearin C.R."/>
            <person name="Giannoukos G."/>
            <person name="Goode T."/>
            <person name="Graham J."/>
            <person name="Grandbois E."/>
            <person name="Grewal S."/>
            <person name="Gyaltsen K."/>
            <person name="Hafez N."/>
            <person name="Hagos B."/>
            <person name="Hall J."/>
            <person name="Henson C."/>
            <person name="Hollinger A."/>
            <person name="Honan T."/>
            <person name="Huard M.D."/>
            <person name="Hughes L."/>
            <person name="Hurhula B."/>
            <person name="Husby M.E."/>
            <person name="Kamat A."/>
            <person name="Kanga B."/>
            <person name="Kashin S."/>
            <person name="Khazanovich D."/>
            <person name="Kisner P."/>
            <person name="Lance K."/>
            <person name="Lara M."/>
            <person name="Lee W."/>
            <person name="Lennon N."/>
            <person name="Letendre F."/>
            <person name="LeVine R."/>
            <person name="Lipovsky A."/>
            <person name="Liu X."/>
            <person name="Liu J."/>
            <person name="Liu S."/>
            <person name="Lokyitsang T."/>
            <person name="Lokyitsang Y."/>
            <person name="Lubonja R."/>
            <person name="Lui A."/>
            <person name="MacDonald P."/>
            <person name="Magnisalis V."/>
            <person name="Maru K."/>
            <person name="Matthews C."/>
            <person name="McCusker W."/>
            <person name="McDonough S."/>
            <person name="Mehta T."/>
            <person name="Meldrim J."/>
            <person name="Meneus L."/>
            <person name="Mihai O."/>
            <person name="Mihalev A."/>
            <person name="Mihova T."/>
            <person name="Mittelman R."/>
            <person name="Mlenga V."/>
            <person name="Montmayeur A."/>
            <person name="Mulrain L."/>
            <person name="Navidi A."/>
            <person name="Naylor J."/>
            <person name="Negash T."/>
            <person name="Nguyen T."/>
            <person name="Nguyen N."/>
            <person name="Nicol R."/>
            <person name="Norbu C."/>
            <person name="Norbu N."/>
            <person name="Novod N."/>
            <person name="O'Neill B."/>
            <person name="Osman S."/>
            <person name="Markiewicz E."/>
            <person name="Oyono O.L."/>
            <person name="Patti C."/>
            <person name="Phunkhang P."/>
            <person name="Pierre F."/>
            <person name="Priest M."/>
            <person name="Raghuraman S."/>
            <person name="Rege F."/>
            <person name="Reyes R."/>
            <person name="Rise C."/>
            <person name="Rogov P."/>
            <person name="Ross K."/>
            <person name="Ryan E."/>
            <person name="Settipalli S."/>
            <person name="Shea T."/>
            <person name="Sherpa N."/>
            <person name="Shi L."/>
            <person name="Shih D."/>
            <person name="Sparrow T."/>
            <person name="Spaulding J."/>
            <person name="Stalker J."/>
            <person name="Stange-Thomann N."/>
            <person name="Stavropoulos S."/>
            <person name="Stone C."/>
            <person name="Strader C."/>
            <person name="Tesfaye S."/>
            <person name="Thomson T."/>
            <person name="Thoulutsang Y."/>
            <person name="Thoulutsang D."/>
            <person name="Topham K."/>
            <person name="Topping I."/>
            <person name="Tsamla T."/>
            <person name="Vassiliev H."/>
            <person name="Vo A."/>
            <person name="Wangchuk T."/>
            <person name="Wangdi T."/>
            <person name="Weiand M."/>
            <person name="Wilkinson J."/>
            <person name="Wilson A."/>
            <person name="Yadav S."/>
            <person name="Young G."/>
            <person name="Yu Q."/>
            <person name="Zembek L."/>
            <person name="Zhong D."/>
            <person name="Zimmer A."/>
            <person name="Zwirko Z."/>
            <person name="Jaffe D.B."/>
            <person name="Alvarez P."/>
            <person name="Brockman W."/>
            <person name="Butler J."/>
            <person name="Chin C."/>
            <person name="Gnerre S."/>
            <person name="Grabherr M."/>
            <person name="Kleber M."/>
            <person name="Mauceli E."/>
            <person name="MacCallum I."/>
        </authorList>
    </citation>
    <scope>NUCLEOTIDE SEQUENCE [LARGE SCALE GENOMIC DNA]</scope>
    <source>
        <strain evidence="3">Rob3c / Tucson 14021-0248.25</strain>
    </source>
</reference>